<keyword evidence="1" id="KW-0472">Membrane</keyword>
<feature type="chain" id="PRO_5040179371" description="FAD-binding FR-type domain-containing protein" evidence="2">
    <location>
        <begin position="21"/>
        <end position="409"/>
    </location>
</feature>
<feature type="transmembrane region" description="Helical" evidence="1">
    <location>
        <begin position="72"/>
        <end position="93"/>
    </location>
</feature>
<proteinExistence type="predicted"/>
<dbReference type="SUPFAM" id="SSF52343">
    <property type="entry name" value="Ferredoxin reductase-like, C-terminal NADP-linked domain"/>
    <property type="match status" value="1"/>
</dbReference>
<protein>
    <recommendedName>
        <fullName evidence="5">FAD-binding FR-type domain-containing protein</fullName>
    </recommendedName>
</protein>
<dbReference type="OrthoDB" id="3142841at2759"/>
<dbReference type="PANTHER" id="PTHR33927:SF5">
    <property type="entry name" value="ENZYME, PUTATIVE (AFU_ORTHOLOGUE AFUA_8G01222)-RELATED"/>
    <property type="match status" value="1"/>
</dbReference>
<keyword evidence="4" id="KW-1185">Reference proteome</keyword>
<sequence>MTINISLLVLFLAFRTTADTALTATAANLAAAVILRQEDVINTAYTAVSKLPTSLPYAVRRALGDLHHFGGAHVGCALSALLWYILFTGLNTIRVLGLMKSGTATAILIVVIVTAYAALLAILLVCITALPRFRVLFHNTFEATHRFGGWTAILVLWLHTGTSTLTPDAYTPLYIHPSLWLLILTTSLLILPWLRIRRVPITTHRLSPREIQLTFPFADMPYTSTIRISTSPLTEWHAFATIPVTSTRAALLISAAGDWTTALSTTPPSHLWLRHPPTRNFLALAPLFKSLLLVATGAGIGPLLSLLASPGIQQRKRAQRGKVRVLWCVAEPEAPHWGFVLEAVRGVDKDARVFDSRAGRPDVAFEARVLALEEGVEAVMVVSNPKVTGEVVNGCKGVGIAAYGAVFDS</sequence>
<comment type="caution">
    <text evidence="3">The sequence shown here is derived from an EMBL/GenBank/DDBJ whole genome shotgun (WGS) entry which is preliminary data.</text>
</comment>
<feature type="transmembrane region" description="Helical" evidence="1">
    <location>
        <begin position="281"/>
        <end position="307"/>
    </location>
</feature>
<feature type="transmembrane region" description="Helical" evidence="1">
    <location>
        <begin position="173"/>
        <end position="194"/>
    </location>
</feature>
<reference evidence="3" key="1">
    <citation type="submission" date="2019-04" db="EMBL/GenBank/DDBJ databases">
        <title>Sequencing of skin fungus with MAO and IRED activity.</title>
        <authorList>
            <person name="Marsaioli A.J."/>
            <person name="Bonatto J.M.C."/>
            <person name="Reis Junior O."/>
        </authorList>
    </citation>
    <scope>NUCLEOTIDE SEQUENCE</scope>
    <source>
        <strain evidence="3">30M1</strain>
    </source>
</reference>
<organism evidence="3 4">
    <name type="scientific">Curvularia kusanoi</name>
    <name type="common">Cochliobolus kusanoi</name>
    <dbReference type="NCBI Taxonomy" id="90978"/>
    <lineage>
        <taxon>Eukaryota</taxon>
        <taxon>Fungi</taxon>
        <taxon>Dikarya</taxon>
        <taxon>Ascomycota</taxon>
        <taxon>Pezizomycotina</taxon>
        <taxon>Dothideomycetes</taxon>
        <taxon>Pleosporomycetidae</taxon>
        <taxon>Pleosporales</taxon>
        <taxon>Pleosporineae</taxon>
        <taxon>Pleosporaceae</taxon>
        <taxon>Curvularia</taxon>
    </lineage>
</organism>
<evidence type="ECO:0008006" key="5">
    <source>
        <dbReference type="Google" id="ProtNLM"/>
    </source>
</evidence>
<dbReference type="EMBL" id="SWKU01000001">
    <property type="protein sequence ID" value="KAF3010906.1"/>
    <property type="molecule type" value="Genomic_DNA"/>
</dbReference>
<dbReference type="Proteomes" id="UP000801428">
    <property type="component" value="Unassembled WGS sequence"/>
</dbReference>
<name>A0A9P4TPQ2_CURKU</name>
<evidence type="ECO:0000256" key="2">
    <source>
        <dbReference type="SAM" id="SignalP"/>
    </source>
</evidence>
<accession>A0A9P4TPQ2</accession>
<evidence type="ECO:0000256" key="1">
    <source>
        <dbReference type="SAM" id="Phobius"/>
    </source>
</evidence>
<keyword evidence="1" id="KW-0812">Transmembrane</keyword>
<dbReference type="InterPro" id="IPR039261">
    <property type="entry name" value="FNR_nucleotide-bd"/>
</dbReference>
<evidence type="ECO:0000313" key="3">
    <source>
        <dbReference type="EMBL" id="KAF3010906.1"/>
    </source>
</evidence>
<keyword evidence="1" id="KW-1133">Transmembrane helix</keyword>
<keyword evidence="2" id="KW-0732">Signal</keyword>
<dbReference type="InterPro" id="IPR052979">
    <property type="entry name" value="Adenylate-forming_domain"/>
</dbReference>
<dbReference type="PANTHER" id="PTHR33927">
    <property type="entry name" value="TRANSMEMBRANE PROTEIN"/>
    <property type="match status" value="1"/>
</dbReference>
<feature type="signal peptide" evidence="2">
    <location>
        <begin position="1"/>
        <end position="20"/>
    </location>
</feature>
<feature type="transmembrane region" description="Helical" evidence="1">
    <location>
        <begin position="105"/>
        <end position="130"/>
    </location>
</feature>
<evidence type="ECO:0000313" key="4">
    <source>
        <dbReference type="Proteomes" id="UP000801428"/>
    </source>
</evidence>
<dbReference type="AlphaFoldDB" id="A0A9P4TPQ2"/>
<gene>
    <name evidence="3" type="ORF">E8E13_009898</name>
</gene>